<dbReference type="PANTHER" id="PTHR39244">
    <property type="entry name" value="NATTERIN-4"/>
    <property type="match status" value="1"/>
</dbReference>
<evidence type="ECO:0000313" key="2">
    <source>
        <dbReference type="EMBL" id="CAH2299206.1"/>
    </source>
</evidence>
<dbReference type="Proteomes" id="UP001295444">
    <property type="component" value="Chromosome 06"/>
</dbReference>
<dbReference type="InterPro" id="IPR023294">
    <property type="entry name" value="Tachylectin2"/>
</dbReference>
<gene>
    <name evidence="2" type="ORF">PECUL_23A059916</name>
</gene>
<reference evidence="2" key="1">
    <citation type="submission" date="2022-03" db="EMBL/GenBank/DDBJ databases">
        <authorList>
            <person name="Alioto T."/>
            <person name="Alioto T."/>
            <person name="Gomez Garrido J."/>
        </authorList>
    </citation>
    <scope>NUCLEOTIDE SEQUENCE</scope>
</reference>
<evidence type="ECO:0000259" key="1">
    <source>
        <dbReference type="Pfam" id="PF14517"/>
    </source>
</evidence>
<organism evidence="2 3">
    <name type="scientific">Pelobates cultripes</name>
    <name type="common">Western spadefoot toad</name>
    <dbReference type="NCBI Taxonomy" id="61616"/>
    <lineage>
        <taxon>Eukaryota</taxon>
        <taxon>Metazoa</taxon>
        <taxon>Chordata</taxon>
        <taxon>Craniata</taxon>
        <taxon>Vertebrata</taxon>
        <taxon>Euteleostomi</taxon>
        <taxon>Amphibia</taxon>
        <taxon>Batrachia</taxon>
        <taxon>Anura</taxon>
        <taxon>Pelobatoidea</taxon>
        <taxon>Pelobatidae</taxon>
        <taxon>Pelobates</taxon>
    </lineage>
</organism>
<dbReference type="InterPro" id="IPR036813">
    <property type="entry name" value="Tachylectin2_sf"/>
</dbReference>
<keyword evidence="3" id="KW-1185">Reference proteome</keyword>
<feature type="domain" description="Tachylectin 2" evidence="1">
    <location>
        <begin position="30"/>
        <end position="245"/>
    </location>
</feature>
<dbReference type="InterPro" id="IPR004991">
    <property type="entry name" value="Aerolysin-like"/>
</dbReference>
<dbReference type="Gene3D" id="2.20.25.510">
    <property type="match status" value="2"/>
</dbReference>
<dbReference type="SUPFAM" id="SSF50934">
    <property type="entry name" value="Tachylectin-2"/>
    <property type="match status" value="2"/>
</dbReference>
<dbReference type="Gene3D" id="2.170.15.10">
    <property type="entry name" value="Proaerolysin, chain A, domain 3"/>
    <property type="match status" value="1"/>
</dbReference>
<dbReference type="InterPro" id="IPR053237">
    <property type="entry name" value="Natterin_C"/>
</dbReference>
<dbReference type="SUPFAM" id="SSF56973">
    <property type="entry name" value="Aerolisin/ETX pore-forming domain"/>
    <property type="match status" value="1"/>
</dbReference>
<accession>A0AAD1WCQ1</accession>
<proteinExistence type="predicted"/>
<name>A0AAD1WCQ1_PELCU</name>
<dbReference type="Gene3D" id="2.20.25.650">
    <property type="entry name" value="Tachylectin-2-like"/>
    <property type="match status" value="1"/>
</dbReference>
<evidence type="ECO:0000313" key="3">
    <source>
        <dbReference type="Proteomes" id="UP001295444"/>
    </source>
</evidence>
<dbReference type="EMBL" id="OW240917">
    <property type="protein sequence ID" value="CAH2299206.1"/>
    <property type="molecule type" value="Genomic_DNA"/>
</dbReference>
<protein>
    <recommendedName>
        <fullName evidence="1">Tachylectin 2 domain-containing protein</fullName>
    </recommendedName>
</protein>
<sequence>MDVVVWQQSRPQCGKTLLFIVTRKEYVAGAGLPPSHEDDNYIRRAVPLGKLMNAFRVFFSPEGELFAVRSGDVYRGPMPSEQGLEWFSVAKKVGKVDWGNFRFILFDPNGVLYAVTGKGDFYKGPAPTNENMPWLYRQATKIGSGMWNSLRALFFDPQGILYAVKSDGRLVKRNPPTDPKDDWFATCIPVGNENWLKFTHFMAFSPDGSFWCVKDDPGYMYKWSPQAVHSNFAQKDAQSMGWGYNAGLFFAFTCDKIISSIESLEFLPDDGKIVSQGPLVLKKQTYINTSDAPLKYMFTVSETVTSSSTFSQEHGFTVEVGAELTFKAGVPFIAETEAKISINLSTSHTWNFTKSNEIKTSFSGTTEVTLEPHTSVRVTASITKGEMDVPYRARVKTMFGYETTVEGMWKGASYFNLMVSQENYKPSALSLHGCKIQNSILLT</sequence>
<dbReference type="PANTHER" id="PTHR39244:SF5">
    <property type="entry name" value="NATTERIN-3-LIKE"/>
    <property type="match status" value="1"/>
</dbReference>
<dbReference type="Pfam" id="PF03318">
    <property type="entry name" value="ETX_MTX2"/>
    <property type="match status" value="1"/>
</dbReference>
<dbReference type="AlphaFoldDB" id="A0AAD1WCQ1"/>
<dbReference type="Pfam" id="PF14517">
    <property type="entry name" value="Tachylectin"/>
    <property type="match status" value="1"/>
</dbReference>